<gene>
    <name evidence="1" type="ORF">NDU88_000695</name>
</gene>
<sequence>MTAAPSLPPRPAALGFITPTASISTKDGAPFLTPPAGAVLPVLHEPRHLLLASQRFHYPDVTLQPKH</sequence>
<dbReference type="Proteomes" id="UP001066276">
    <property type="component" value="Chromosome 10"/>
</dbReference>
<evidence type="ECO:0000313" key="2">
    <source>
        <dbReference type="Proteomes" id="UP001066276"/>
    </source>
</evidence>
<dbReference type="AlphaFoldDB" id="A0AAV7M369"/>
<comment type="caution">
    <text evidence="1">The sequence shown here is derived from an EMBL/GenBank/DDBJ whole genome shotgun (WGS) entry which is preliminary data.</text>
</comment>
<name>A0AAV7M369_PLEWA</name>
<proteinExistence type="predicted"/>
<keyword evidence="2" id="KW-1185">Reference proteome</keyword>
<reference evidence="1" key="1">
    <citation type="journal article" date="2022" name="bioRxiv">
        <title>Sequencing and chromosome-scale assembly of the giantPleurodeles waltlgenome.</title>
        <authorList>
            <person name="Brown T."/>
            <person name="Elewa A."/>
            <person name="Iarovenko S."/>
            <person name="Subramanian E."/>
            <person name="Araus A.J."/>
            <person name="Petzold A."/>
            <person name="Susuki M."/>
            <person name="Suzuki K.-i.T."/>
            <person name="Hayashi T."/>
            <person name="Toyoda A."/>
            <person name="Oliveira C."/>
            <person name="Osipova E."/>
            <person name="Leigh N.D."/>
            <person name="Simon A."/>
            <person name="Yun M.H."/>
        </authorList>
    </citation>
    <scope>NUCLEOTIDE SEQUENCE</scope>
    <source>
        <strain evidence="1">20211129_DDA</strain>
        <tissue evidence="1">Liver</tissue>
    </source>
</reference>
<accession>A0AAV7M369</accession>
<organism evidence="1 2">
    <name type="scientific">Pleurodeles waltl</name>
    <name type="common">Iberian ribbed newt</name>
    <dbReference type="NCBI Taxonomy" id="8319"/>
    <lineage>
        <taxon>Eukaryota</taxon>
        <taxon>Metazoa</taxon>
        <taxon>Chordata</taxon>
        <taxon>Craniata</taxon>
        <taxon>Vertebrata</taxon>
        <taxon>Euteleostomi</taxon>
        <taxon>Amphibia</taxon>
        <taxon>Batrachia</taxon>
        <taxon>Caudata</taxon>
        <taxon>Salamandroidea</taxon>
        <taxon>Salamandridae</taxon>
        <taxon>Pleurodelinae</taxon>
        <taxon>Pleurodeles</taxon>
    </lineage>
</organism>
<evidence type="ECO:0000313" key="1">
    <source>
        <dbReference type="EMBL" id="KAJ1095533.1"/>
    </source>
</evidence>
<dbReference type="EMBL" id="JANPWB010000014">
    <property type="protein sequence ID" value="KAJ1095533.1"/>
    <property type="molecule type" value="Genomic_DNA"/>
</dbReference>
<protein>
    <submittedName>
        <fullName evidence="1">Uncharacterized protein</fullName>
    </submittedName>
</protein>